<name>A0A7X0MAS2_9HYPH</name>
<evidence type="ECO:0000256" key="1">
    <source>
        <dbReference type="SAM" id="Phobius"/>
    </source>
</evidence>
<reference evidence="2 3" key="1">
    <citation type="submission" date="2020-08" db="EMBL/GenBank/DDBJ databases">
        <title>Genomic Encyclopedia of Type Strains, Phase IV (KMG-V): Genome sequencing to study the core and pangenomes of soil and plant-associated prokaryotes.</title>
        <authorList>
            <person name="Whitman W."/>
        </authorList>
    </citation>
    <scope>NUCLEOTIDE SEQUENCE [LARGE SCALE GENOMIC DNA]</scope>
    <source>
        <strain evidence="2 3">SEMIA 4060</strain>
    </source>
</reference>
<keyword evidence="1" id="KW-1133">Transmembrane helix</keyword>
<organism evidence="2 3">
    <name type="scientific">Rhizobium lusitanum</name>
    <dbReference type="NCBI Taxonomy" id="293958"/>
    <lineage>
        <taxon>Bacteria</taxon>
        <taxon>Pseudomonadati</taxon>
        <taxon>Pseudomonadota</taxon>
        <taxon>Alphaproteobacteria</taxon>
        <taxon>Hyphomicrobiales</taxon>
        <taxon>Rhizobiaceae</taxon>
        <taxon>Rhizobium/Agrobacterium group</taxon>
        <taxon>Rhizobium</taxon>
    </lineage>
</organism>
<dbReference type="Proteomes" id="UP000565576">
    <property type="component" value="Unassembled WGS sequence"/>
</dbReference>
<evidence type="ECO:0000313" key="3">
    <source>
        <dbReference type="Proteomes" id="UP000565576"/>
    </source>
</evidence>
<gene>
    <name evidence="2" type="ORF">GGD46_000864</name>
</gene>
<feature type="transmembrane region" description="Helical" evidence="1">
    <location>
        <begin position="21"/>
        <end position="39"/>
    </location>
</feature>
<accession>A0A7X0MAS2</accession>
<evidence type="ECO:0000313" key="2">
    <source>
        <dbReference type="EMBL" id="MBB6483621.1"/>
    </source>
</evidence>
<protein>
    <submittedName>
        <fullName evidence="2">Uncharacterized protein</fullName>
    </submittedName>
</protein>
<dbReference type="EMBL" id="JACHBG010000001">
    <property type="protein sequence ID" value="MBB6483621.1"/>
    <property type="molecule type" value="Genomic_DNA"/>
</dbReference>
<dbReference type="AlphaFoldDB" id="A0A7X0MAS2"/>
<comment type="caution">
    <text evidence="2">The sequence shown here is derived from an EMBL/GenBank/DDBJ whole genome shotgun (WGS) entry which is preliminary data.</text>
</comment>
<sequence>MGRLAFKRLISIAFIMKARPVTALVWLLSPTPFCCFLVYRYEGRRAASMAGMFEIRLFARIGGNPSDRLQWSGCRAEEVRKPNAGMD</sequence>
<keyword evidence="1" id="KW-0472">Membrane</keyword>
<keyword evidence="1" id="KW-0812">Transmembrane</keyword>
<proteinExistence type="predicted"/>